<dbReference type="EMBL" id="VMNF01000006">
    <property type="protein sequence ID" value="TXC06170.1"/>
    <property type="molecule type" value="Genomic_DNA"/>
</dbReference>
<dbReference type="AlphaFoldDB" id="A0A5C6T5J0"/>
<dbReference type="Proteomes" id="UP000321331">
    <property type="component" value="Unassembled WGS sequence"/>
</dbReference>
<evidence type="ECO:0000313" key="3">
    <source>
        <dbReference type="Proteomes" id="UP000321331"/>
    </source>
</evidence>
<comment type="caution">
    <text evidence="2">The sequence shown here is derived from an EMBL/GenBank/DDBJ whole genome shotgun (WGS) entry which is preliminary data.</text>
</comment>
<reference evidence="2 3" key="1">
    <citation type="submission" date="2019-07" db="EMBL/GenBank/DDBJ databases">
        <title>The First High-Quality Draft Genome Sequence of the Causal Agent of the Current Panama Disease Epidemic.</title>
        <authorList>
            <person name="Warmington R.J."/>
            <person name="Kay W."/>
            <person name="Jeffries A."/>
            <person name="Bebber D."/>
            <person name="Moore K."/>
            <person name="Studholme D.J."/>
        </authorList>
    </citation>
    <scope>NUCLEOTIDE SEQUENCE [LARGE SCALE GENOMIC DNA]</scope>
    <source>
        <strain evidence="2 3">TR4</strain>
    </source>
</reference>
<gene>
    <name evidence="2" type="ORF">FocTR4_00010458</name>
</gene>
<protein>
    <submittedName>
        <fullName evidence="2">Uncharacterized protein</fullName>
    </submittedName>
</protein>
<sequence length="164" mass="18230">MMASYMKHASRRKISPTATGTEVRASNRGQPPRPITRFQTGRVAAYTPGDLLATCCFRGTSLSADHDIFKNVITAKFNMCTQTENVEECSRCGYTTAILDPIENCGLRSPGSFRDPKANCYVGRCFGVAFTSYVDAVICQTCIAKEERDNIRRNNKKAVHVFEK</sequence>
<name>A0A5C6T5J0_FUSOC</name>
<evidence type="ECO:0000256" key="1">
    <source>
        <dbReference type="SAM" id="MobiDB-lite"/>
    </source>
</evidence>
<proteinExistence type="predicted"/>
<feature type="region of interest" description="Disordered" evidence="1">
    <location>
        <begin position="1"/>
        <end position="36"/>
    </location>
</feature>
<organism evidence="2 3">
    <name type="scientific">Fusarium oxysporum f. sp. cubense</name>
    <dbReference type="NCBI Taxonomy" id="61366"/>
    <lineage>
        <taxon>Eukaryota</taxon>
        <taxon>Fungi</taxon>
        <taxon>Dikarya</taxon>
        <taxon>Ascomycota</taxon>
        <taxon>Pezizomycotina</taxon>
        <taxon>Sordariomycetes</taxon>
        <taxon>Hypocreomycetidae</taxon>
        <taxon>Hypocreales</taxon>
        <taxon>Nectriaceae</taxon>
        <taxon>Fusarium</taxon>
        <taxon>Fusarium oxysporum species complex</taxon>
    </lineage>
</organism>
<evidence type="ECO:0000313" key="2">
    <source>
        <dbReference type="EMBL" id="TXC06170.1"/>
    </source>
</evidence>
<accession>A0A5C6T5J0</accession>